<organism evidence="1">
    <name type="scientific">Arion vulgaris</name>
    <dbReference type="NCBI Taxonomy" id="1028688"/>
    <lineage>
        <taxon>Eukaryota</taxon>
        <taxon>Metazoa</taxon>
        <taxon>Spiralia</taxon>
        <taxon>Lophotrochozoa</taxon>
        <taxon>Mollusca</taxon>
        <taxon>Gastropoda</taxon>
        <taxon>Heterobranchia</taxon>
        <taxon>Euthyneura</taxon>
        <taxon>Panpulmonata</taxon>
        <taxon>Eupulmonata</taxon>
        <taxon>Stylommatophora</taxon>
        <taxon>Helicina</taxon>
        <taxon>Arionoidea</taxon>
        <taxon>Arionidae</taxon>
        <taxon>Arion</taxon>
    </lineage>
</organism>
<evidence type="ECO:0000313" key="1">
    <source>
        <dbReference type="EMBL" id="CEK89963.1"/>
    </source>
</evidence>
<name>A0A0B7BAD8_9EUPU</name>
<protein>
    <submittedName>
        <fullName evidence="1">Uncharacterized protein</fullName>
    </submittedName>
</protein>
<accession>A0A0B7BAD8</accession>
<reference evidence="1" key="1">
    <citation type="submission" date="2014-12" db="EMBL/GenBank/DDBJ databases">
        <title>Insight into the proteome of Arion vulgaris.</title>
        <authorList>
            <person name="Aradska J."/>
            <person name="Bulat T."/>
            <person name="Smidak R."/>
            <person name="Sarate P."/>
            <person name="Gangsoo J."/>
            <person name="Sialana F."/>
            <person name="Bilban M."/>
            <person name="Lubec G."/>
        </authorList>
    </citation>
    <scope>NUCLEOTIDE SEQUENCE</scope>
    <source>
        <tissue evidence="1">Skin</tissue>
    </source>
</reference>
<sequence>YTVWILLGKKDIQNEYQSRNPSVKIDNFVEIANTNTNKNDHFTISAFLSVKFVEMSSSVIYKIVTKKTLARKNCLPGGC</sequence>
<dbReference type="AlphaFoldDB" id="A0A0B7BAD8"/>
<proteinExistence type="predicted"/>
<feature type="non-terminal residue" evidence="1">
    <location>
        <position position="1"/>
    </location>
</feature>
<gene>
    <name evidence="1" type="primary">ORF173842</name>
</gene>
<dbReference type="EMBL" id="HACG01043098">
    <property type="protein sequence ID" value="CEK89963.1"/>
    <property type="molecule type" value="Transcribed_RNA"/>
</dbReference>